<dbReference type="EMBL" id="LR586016">
    <property type="protein sequence ID" value="VIP03702.1"/>
    <property type="molecule type" value="Genomic_DNA"/>
</dbReference>
<dbReference type="PROSITE" id="PS51257">
    <property type="entry name" value="PROKAR_LIPOPROTEIN"/>
    <property type="match status" value="1"/>
</dbReference>
<gene>
    <name evidence="6" type="ORF">GMBLW1_02580</name>
</gene>
<feature type="domain" description="Multidrug resistance protein MdtA-like alpha-helical hairpin" evidence="3">
    <location>
        <begin position="100"/>
        <end position="167"/>
    </location>
</feature>
<dbReference type="PANTHER" id="PTHR30469:SF15">
    <property type="entry name" value="HLYD FAMILY OF SECRETION PROTEINS"/>
    <property type="match status" value="1"/>
</dbReference>
<dbReference type="AlphaFoldDB" id="A0A6C2YS42"/>
<dbReference type="Gene3D" id="2.40.50.100">
    <property type="match status" value="1"/>
</dbReference>
<name>A0A6C2YS42_9BACT</name>
<dbReference type="Proteomes" id="UP000464378">
    <property type="component" value="Chromosome"/>
</dbReference>
<dbReference type="Pfam" id="PF25917">
    <property type="entry name" value="BSH_RND"/>
    <property type="match status" value="1"/>
</dbReference>
<dbReference type="Gene3D" id="2.40.420.20">
    <property type="match status" value="1"/>
</dbReference>
<reference evidence="6" key="1">
    <citation type="submission" date="2019-04" db="EMBL/GenBank/DDBJ databases">
        <authorList>
            <consortium name="Science for Life Laboratories"/>
        </authorList>
    </citation>
    <scope>NUCLEOTIDE SEQUENCE</scope>
    <source>
        <strain evidence="6">MBLW1</strain>
    </source>
</reference>
<accession>A0A6C2YS42</accession>
<proteinExistence type="inferred from homology"/>
<dbReference type="InterPro" id="IPR058625">
    <property type="entry name" value="MdtA-like_BSH"/>
</dbReference>
<keyword evidence="2" id="KW-0175">Coiled coil</keyword>
<comment type="similarity">
    <text evidence="1">Belongs to the membrane fusion protein (MFP) (TC 8.A.1) family.</text>
</comment>
<protein>
    <submittedName>
        <fullName evidence="6">Uncharacterized protein</fullName>
    </submittedName>
</protein>
<dbReference type="Pfam" id="PF25876">
    <property type="entry name" value="HH_MFP_RND"/>
    <property type="match status" value="1"/>
</dbReference>
<dbReference type="InterPro" id="IPR006143">
    <property type="entry name" value="RND_pump_MFP"/>
</dbReference>
<dbReference type="InParanoid" id="A0A6C2YS42"/>
<evidence type="ECO:0000313" key="7">
    <source>
        <dbReference type="Proteomes" id="UP000464378"/>
    </source>
</evidence>
<evidence type="ECO:0000259" key="5">
    <source>
        <dbReference type="Pfam" id="PF25954"/>
    </source>
</evidence>
<dbReference type="KEGG" id="tim:GMBLW1_02580"/>
<dbReference type="GO" id="GO:0015562">
    <property type="term" value="F:efflux transmembrane transporter activity"/>
    <property type="evidence" value="ECO:0007669"/>
    <property type="project" value="TreeGrafter"/>
</dbReference>
<dbReference type="PANTHER" id="PTHR30469">
    <property type="entry name" value="MULTIDRUG RESISTANCE PROTEIN MDTA"/>
    <property type="match status" value="1"/>
</dbReference>
<feature type="domain" description="CusB-like beta-barrel" evidence="5">
    <location>
        <begin position="208"/>
        <end position="278"/>
    </location>
</feature>
<evidence type="ECO:0000259" key="3">
    <source>
        <dbReference type="Pfam" id="PF25876"/>
    </source>
</evidence>
<dbReference type="SUPFAM" id="SSF111369">
    <property type="entry name" value="HlyD-like secretion proteins"/>
    <property type="match status" value="1"/>
</dbReference>
<dbReference type="GO" id="GO:1990281">
    <property type="term" value="C:efflux pump complex"/>
    <property type="evidence" value="ECO:0007669"/>
    <property type="project" value="TreeGrafter"/>
</dbReference>
<dbReference type="Pfam" id="PF25954">
    <property type="entry name" value="Beta-barrel_RND_2"/>
    <property type="match status" value="1"/>
</dbReference>
<dbReference type="InterPro" id="IPR058792">
    <property type="entry name" value="Beta-barrel_RND_2"/>
</dbReference>
<dbReference type="EMBL" id="LR593887">
    <property type="protein sequence ID" value="VTS04772.1"/>
    <property type="molecule type" value="Genomic_DNA"/>
</dbReference>
<feature type="coiled-coil region" evidence="2">
    <location>
        <begin position="99"/>
        <end position="164"/>
    </location>
</feature>
<sequence length="359" mass="39024">MGVRATVLPLMTGIALLTVGCKPKPTQAESVQPVVVTQAERQPLTAPQSYTGVIRARYETDLGFRVGGKVTSRRVEIGQLVAPGQILATLDPEDYELAVRVAEADVAAAEAEAKVAAQEEARAKSLLQSKAISSSEYDSRLSLSEATRERREKAKRSLQLAKNRLEYCTLTADSAGVVCSLMLEAGQVVAEGQSLIRIARLEEKEAIVSIPEHRMNELPDQRAEISLWSGKGQRIPAKLRELSPTADPTTRTYQARFTLLESVPGIELGMTATVHLSSRIEETAVVVPATAILSRGTQPIVWQVDATQGKITPISVVVREYRQDRVVLAEGLRGGETIVRAGVQKLDAAQTVRIVEDRR</sequence>
<dbReference type="RefSeq" id="WP_162658864.1">
    <property type="nucleotide sequence ID" value="NZ_LR593887.1"/>
</dbReference>
<evidence type="ECO:0000259" key="4">
    <source>
        <dbReference type="Pfam" id="PF25917"/>
    </source>
</evidence>
<evidence type="ECO:0000256" key="2">
    <source>
        <dbReference type="SAM" id="Coils"/>
    </source>
</evidence>
<dbReference type="Gene3D" id="1.10.287.470">
    <property type="entry name" value="Helix hairpin bin"/>
    <property type="match status" value="1"/>
</dbReference>
<evidence type="ECO:0000256" key="1">
    <source>
        <dbReference type="ARBA" id="ARBA00009477"/>
    </source>
</evidence>
<feature type="domain" description="Multidrug resistance protein MdtA-like barrel-sandwich hybrid" evidence="4">
    <location>
        <begin position="61"/>
        <end position="195"/>
    </location>
</feature>
<dbReference type="InterPro" id="IPR058624">
    <property type="entry name" value="MdtA-like_HH"/>
</dbReference>
<evidence type="ECO:0000313" key="6">
    <source>
        <dbReference type="EMBL" id="VIP03702.1"/>
    </source>
</evidence>
<dbReference type="NCBIfam" id="TIGR01730">
    <property type="entry name" value="RND_mfp"/>
    <property type="match status" value="1"/>
</dbReference>
<dbReference type="Gene3D" id="2.40.30.170">
    <property type="match status" value="1"/>
</dbReference>
<organism evidence="6">
    <name type="scientific">Tuwongella immobilis</name>
    <dbReference type="NCBI Taxonomy" id="692036"/>
    <lineage>
        <taxon>Bacteria</taxon>
        <taxon>Pseudomonadati</taxon>
        <taxon>Planctomycetota</taxon>
        <taxon>Planctomycetia</taxon>
        <taxon>Gemmatales</taxon>
        <taxon>Gemmataceae</taxon>
        <taxon>Tuwongella</taxon>
    </lineage>
</organism>
<keyword evidence="7" id="KW-1185">Reference proteome</keyword>